<evidence type="ECO:0008006" key="4">
    <source>
        <dbReference type="Google" id="ProtNLM"/>
    </source>
</evidence>
<sequence>MLFVPYAPPADPRNQTPLQRKRANRLALVVFTMSLMAGLLVKYLG</sequence>
<feature type="transmembrane region" description="Helical" evidence="1">
    <location>
        <begin position="26"/>
        <end position="44"/>
    </location>
</feature>
<comment type="caution">
    <text evidence="2">The sequence shown here is derived from an EMBL/GenBank/DDBJ whole genome shotgun (WGS) entry which is preliminary data.</text>
</comment>
<evidence type="ECO:0000313" key="2">
    <source>
        <dbReference type="EMBL" id="GAA4035065.1"/>
    </source>
</evidence>
<accession>A0ABP7U2T3</accession>
<name>A0ABP7U2T3_9BACT</name>
<reference evidence="3" key="1">
    <citation type="journal article" date="2019" name="Int. J. Syst. Evol. Microbiol.">
        <title>The Global Catalogue of Microorganisms (GCM) 10K type strain sequencing project: providing services to taxonomists for standard genome sequencing and annotation.</title>
        <authorList>
            <consortium name="The Broad Institute Genomics Platform"/>
            <consortium name="The Broad Institute Genome Sequencing Center for Infectious Disease"/>
            <person name="Wu L."/>
            <person name="Ma J."/>
        </authorList>
    </citation>
    <scope>NUCLEOTIDE SEQUENCE [LARGE SCALE GENOMIC DNA]</scope>
    <source>
        <strain evidence="3">JCM 17225</strain>
    </source>
</reference>
<dbReference type="RefSeq" id="WP_345053514.1">
    <property type="nucleotide sequence ID" value="NZ_BAABDK010000016.1"/>
</dbReference>
<keyword evidence="3" id="KW-1185">Reference proteome</keyword>
<keyword evidence="1" id="KW-0472">Membrane</keyword>
<organism evidence="2 3">
    <name type="scientific">Hymenobacter glaciei</name>
    <dbReference type="NCBI Taxonomy" id="877209"/>
    <lineage>
        <taxon>Bacteria</taxon>
        <taxon>Pseudomonadati</taxon>
        <taxon>Bacteroidota</taxon>
        <taxon>Cytophagia</taxon>
        <taxon>Cytophagales</taxon>
        <taxon>Hymenobacteraceae</taxon>
        <taxon>Hymenobacter</taxon>
    </lineage>
</organism>
<proteinExistence type="predicted"/>
<protein>
    <recommendedName>
        <fullName evidence="4">High light inducible protein</fullName>
    </recommendedName>
</protein>
<dbReference type="Proteomes" id="UP001501469">
    <property type="component" value="Unassembled WGS sequence"/>
</dbReference>
<keyword evidence="1" id="KW-0812">Transmembrane</keyword>
<gene>
    <name evidence="2" type="ORF">GCM10022409_19560</name>
</gene>
<keyword evidence="1" id="KW-1133">Transmembrane helix</keyword>
<evidence type="ECO:0000256" key="1">
    <source>
        <dbReference type="SAM" id="Phobius"/>
    </source>
</evidence>
<evidence type="ECO:0000313" key="3">
    <source>
        <dbReference type="Proteomes" id="UP001501469"/>
    </source>
</evidence>
<dbReference type="EMBL" id="BAABDK010000016">
    <property type="protein sequence ID" value="GAA4035065.1"/>
    <property type="molecule type" value="Genomic_DNA"/>
</dbReference>